<dbReference type="EMBL" id="CM037617">
    <property type="protein sequence ID" value="KAH8004379.1"/>
    <property type="molecule type" value="Genomic_DNA"/>
</dbReference>
<protein>
    <submittedName>
        <fullName evidence="1">Uncharacterized protein</fullName>
    </submittedName>
</protein>
<name>A0ACB8FGD1_9SAUR</name>
<accession>A0ACB8FGD1</accession>
<comment type="caution">
    <text evidence="1">The sequence shown here is derived from an EMBL/GenBank/DDBJ whole genome shotgun (WGS) entry which is preliminary data.</text>
</comment>
<reference evidence="1" key="1">
    <citation type="submission" date="2021-08" db="EMBL/GenBank/DDBJ databases">
        <title>The first chromosome-level gecko genome reveals the dynamic sex chromosomes of Neotropical dwarf geckos (Sphaerodactylidae: Sphaerodactylus).</title>
        <authorList>
            <person name="Pinto B.J."/>
            <person name="Keating S.E."/>
            <person name="Gamble T."/>
        </authorList>
    </citation>
    <scope>NUCLEOTIDE SEQUENCE</scope>
    <source>
        <strain evidence="1">TG3544</strain>
    </source>
</reference>
<keyword evidence="2" id="KW-1185">Reference proteome</keyword>
<evidence type="ECO:0000313" key="2">
    <source>
        <dbReference type="Proteomes" id="UP000827872"/>
    </source>
</evidence>
<organism evidence="1 2">
    <name type="scientific">Sphaerodactylus townsendi</name>
    <dbReference type="NCBI Taxonomy" id="933632"/>
    <lineage>
        <taxon>Eukaryota</taxon>
        <taxon>Metazoa</taxon>
        <taxon>Chordata</taxon>
        <taxon>Craniata</taxon>
        <taxon>Vertebrata</taxon>
        <taxon>Euteleostomi</taxon>
        <taxon>Lepidosauria</taxon>
        <taxon>Squamata</taxon>
        <taxon>Bifurcata</taxon>
        <taxon>Gekkota</taxon>
        <taxon>Sphaerodactylidae</taxon>
        <taxon>Sphaerodactylus</taxon>
    </lineage>
</organism>
<evidence type="ECO:0000313" key="1">
    <source>
        <dbReference type="EMBL" id="KAH8004379.1"/>
    </source>
</evidence>
<dbReference type="Proteomes" id="UP000827872">
    <property type="component" value="Linkage Group LG04"/>
</dbReference>
<gene>
    <name evidence="1" type="ORF">K3G42_009717</name>
</gene>
<proteinExistence type="predicted"/>
<sequence length="437" mass="50136">MHLVEEYLQHFYSPQGEPIPQTKSGDFLTEKLKKMQEFFGLDVTGEVDAETLDVMKKPRCGVPDLGDFTLTEGNPKWDKTHLTYRIESYTRDLHQTEVQGAIRKAFEVWSNASPLTFEEKNEGTQDIMISFNVRDHGDNSPFDGPSGVLAHAFQPGKYIGGDAHFDDEEHWTVQGPKGTNLFLVAAHEFGHSLGLSHSNEPGALMYPTYSYQDPRTFQLPQDDINGIQTVYGQSQNPQQPTGPITPKACSSRTTFDAATTLRGEIMFFKDRFFWRKSPHIPDIELNTISLFWPGLPSGIDAAYESYEKDQVFLFKGNQYWALNAYDIVQGYPQSINRLGFPRNVRKIDAAFSDPETGKTYFFVGDQYWRYDEHRQHMERGYPRRVSQDFRGVGPQIDAALRHDGYVYFFQGTKQIQFDLNSKRVVRNNLRTNTWLNC</sequence>